<dbReference type="Proteomes" id="UP000070339">
    <property type="component" value="Unassembled WGS sequence"/>
</dbReference>
<keyword evidence="3" id="KW-1185">Reference proteome</keyword>
<protein>
    <submittedName>
        <fullName evidence="2">Uncharacterized protein</fullName>
    </submittedName>
</protein>
<evidence type="ECO:0000313" key="3">
    <source>
        <dbReference type="Proteomes" id="UP000070339"/>
    </source>
</evidence>
<accession>A0ABR5V704</accession>
<proteinExistence type="predicted"/>
<evidence type="ECO:0000313" key="2">
    <source>
        <dbReference type="EMBL" id="KXU17155.1"/>
    </source>
</evidence>
<feature type="region of interest" description="Disordered" evidence="1">
    <location>
        <begin position="1"/>
        <end position="26"/>
    </location>
</feature>
<comment type="caution">
    <text evidence="2">The sequence shown here is derived from an EMBL/GenBank/DDBJ whole genome shotgun (WGS) entry which is preliminary data.</text>
</comment>
<reference evidence="2 3" key="1">
    <citation type="journal article" date="2016" name="Int. J. Syst. Evol. Microbiol.">
        <title>Resolving the Complexity of Human Skin Metagenomes Using Single-Molecule Sequencing.</title>
        <authorList>
            <consortium name="NISC Comparative Sequencing Program"/>
            <person name="Tsai Y.C."/>
            <person name="Conlan S."/>
            <person name="Deming C."/>
            <person name="Segre J.A."/>
            <person name="Kong H.H."/>
            <person name="Korlach J."/>
            <person name="Oh J."/>
        </authorList>
    </citation>
    <scope>NUCLEOTIDE SEQUENCE [LARGE SCALE GENOMIC DNA]</scope>
    <source>
        <strain evidence="2 3">1B08</strain>
    </source>
</reference>
<name>A0ABR5V704_9CORY</name>
<evidence type="ECO:0000256" key="1">
    <source>
        <dbReference type="SAM" id="MobiDB-lite"/>
    </source>
</evidence>
<organism evidence="2 3">
    <name type="scientific">Corynebacterium simulans</name>
    <dbReference type="NCBI Taxonomy" id="146827"/>
    <lineage>
        <taxon>Bacteria</taxon>
        <taxon>Bacillati</taxon>
        <taxon>Actinomycetota</taxon>
        <taxon>Actinomycetes</taxon>
        <taxon>Mycobacteriales</taxon>
        <taxon>Corynebacteriaceae</taxon>
        <taxon>Corynebacterium</taxon>
    </lineage>
</organism>
<gene>
    <name evidence="2" type="ORF">WM41_2398</name>
</gene>
<dbReference type="EMBL" id="LTEB01000041">
    <property type="protein sequence ID" value="KXU17155.1"/>
    <property type="molecule type" value="Genomic_DNA"/>
</dbReference>
<sequence length="39" mass="4467">MRLAPTLSPTRHRLRRSPTKATGWFSNEDEARGLELVSE</sequence>